<dbReference type="GO" id="GO:0008984">
    <property type="term" value="F:protein-glutamate methylesterase activity"/>
    <property type="evidence" value="ECO:0007669"/>
    <property type="project" value="UniProtKB-EC"/>
</dbReference>
<protein>
    <recommendedName>
        <fullName evidence="2">protein-glutamate methylesterase</fullName>
        <ecNumber evidence="2">3.1.1.61</ecNumber>
    </recommendedName>
</protein>
<evidence type="ECO:0000256" key="5">
    <source>
        <dbReference type="SAM" id="MobiDB-lite"/>
    </source>
</evidence>
<dbReference type="PANTHER" id="PTHR42872">
    <property type="entry name" value="PROTEIN-GLUTAMATE METHYLESTERASE/PROTEIN-GLUTAMINE GLUTAMINASE"/>
    <property type="match status" value="1"/>
</dbReference>
<comment type="caution">
    <text evidence="4">Lacks conserved residue(s) required for the propagation of feature annotation.</text>
</comment>
<dbReference type="GO" id="GO:0006935">
    <property type="term" value="P:chemotaxis"/>
    <property type="evidence" value="ECO:0007669"/>
    <property type="project" value="InterPro"/>
</dbReference>
<dbReference type="GO" id="GO:0005737">
    <property type="term" value="C:cytoplasm"/>
    <property type="evidence" value="ECO:0007669"/>
    <property type="project" value="InterPro"/>
</dbReference>
<proteinExistence type="predicted"/>
<reference evidence="7 8" key="1">
    <citation type="submission" date="2020-08" db="EMBL/GenBank/DDBJ databases">
        <title>Genomic Encyclopedia of Type Strains, Phase IV (KMG-IV): sequencing the most valuable type-strain genomes for metagenomic binning, comparative biology and taxonomic classification.</title>
        <authorList>
            <person name="Goeker M."/>
        </authorList>
    </citation>
    <scope>NUCLEOTIDE SEQUENCE [LARGE SCALE GENOMIC DNA]</scope>
    <source>
        <strain evidence="7 8">DSM 25897</strain>
    </source>
</reference>
<gene>
    <name evidence="7" type="ORF">HNQ58_001811</name>
</gene>
<comment type="caution">
    <text evidence="7">The sequence shown here is derived from an EMBL/GenBank/DDBJ whole genome shotgun (WGS) entry which is preliminary data.</text>
</comment>
<evidence type="ECO:0000256" key="1">
    <source>
        <dbReference type="ARBA" id="ARBA00022801"/>
    </source>
</evidence>
<dbReference type="SUPFAM" id="SSF52738">
    <property type="entry name" value="Methylesterase CheB, C-terminal domain"/>
    <property type="match status" value="1"/>
</dbReference>
<feature type="region of interest" description="Disordered" evidence="5">
    <location>
        <begin position="314"/>
        <end position="347"/>
    </location>
</feature>
<sequence>MPEGLRIALLGRAGEARDHLRRALADLGADIVVEGDPVELDPGTVGDTRPGVLVISLDSAMEEQLDRWDGLLDDPSINVVFDEAEVTRRLSGWDLARWARHLASKVMRAGDLLPPPPAEAERVPDRYPLPQPGAPPTPAELMADARLEDYTRDTAEMAADVPSGPLLTELGDDGDGSMPDDAGLEVETLDAEALGLDLDEIDSAFGRDVGVGTWRASMPAPSAEADAATFELDADLQALERALELGASGERVDFSAMPGADEAQSASGHPSAAGDDEPSPSREAEAAPASGDTAGAGNGASLFGALELVPLDDESESMTQARPAGNGTSAPAAAGTASASAPAAAPAPAPALSFEDMLSGFGLTDGPVVAGEARGAILLVSGVGGPDGVRQFLGALPERLPVPVLVHQQLEAGNHDRLAPQMARASRLPVYLAEPGAQARVGEVAILPSRVALEAVDGDPPAFVEGEATPVSLVETLAVFGRDVVVVVLSGADPDVVGPIAALAANGALALAQDPATCFDGKAASALHQQGFVIAAPAELAMRAVQHWSA</sequence>
<dbReference type="GO" id="GO:0000156">
    <property type="term" value="F:phosphorelay response regulator activity"/>
    <property type="evidence" value="ECO:0007669"/>
    <property type="project" value="InterPro"/>
</dbReference>
<feature type="region of interest" description="Disordered" evidence="5">
    <location>
        <begin position="113"/>
        <end position="139"/>
    </location>
</feature>
<feature type="compositionally biased region" description="Pro residues" evidence="5">
    <location>
        <begin position="127"/>
        <end position="138"/>
    </location>
</feature>
<name>A0A7W8DEW1_9GAMM</name>
<dbReference type="Pfam" id="PF01339">
    <property type="entry name" value="CheB_methylest"/>
    <property type="match status" value="1"/>
</dbReference>
<dbReference type="InterPro" id="IPR035909">
    <property type="entry name" value="CheB_C"/>
</dbReference>
<evidence type="ECO:0000256" key="2">
    <source>
        <dbReference type="ARBA" id="ARBA00039140"/>
    </source>
</evidence>
<dbReference type="PANTHER" id="PTHR42872:SF6">
    <property type="entry name" value="PROTEIN-GLUTAMATE METHYLESTERASE_PROTEIN-GLUTAMINE GLUTAMINASE"/>
    <property type="match status" value="1"/>
</dbReference>
<dbReference type="PROSITE" id="PS50122">
    <property type="entry name" value="CHEB"/>
    <property type="match status" value="1"/>
</dbReference>
<comment type="catalytic activity">
    <reaction evidence="3">
        <text>[protein]-L-glutamate 5-O-methyl ester + H2O = L-glutamyl-[protein] + methanol + H(+)</text>
        <dbReference type="Rhea" id="RHEA:23236"/>
        <dbReference type="Rhea" id="RHEA-COMP:10208"/>
        <dbReference type="Rhea" id="RHEA-COMP:10311"/>
        <dbReference type="ChEBI" id="CHEBI:15377"/>
        <dbReference type="ChEBI" id="CHEBI:15378"/>
        <dbReference type="ChEBI" id="CHEBI:17790"/>
        <dbReference type="ChEBI" id="CHEBI:29973"/>
        <dbReference type="ChEBI" id="CHEBI:82795"/>
        <dbReference type="EC" id="3.1.1.61"/>
    </reaction>
</comment>
<dbReference type="EC" id="3.1.1.61" evidence="2"/>
<feature type="compositionally biased region" description="Low complexity" evidence="5">
    <location>
        <begin position="323"/>
        <end position="346"/>
    </location>
</feature>
<dbReference type="Proteomes" id="UP000519004">
    <property type="component" value="Unassembled WGS sequence"/>
</dbReference>
<accession>A0A7W8DEW1</accession>
<evidence type="ECO:0000256" key="4">
    <source>
        <dbReference type="PROSITE-ProRule" id="PRU00050"/>
    </source>
</evidence>
<keyword evidence="8" id="KW-1185">Reference proteome</keyword>
<feature type="region of interest" description="Disordered" evidence="5">
    <location>
        <begin position="259"/>
        <end position="297"/>
    </location>
</feature>
<evidence type="ECO:0000313" key="7">
    <source>
        <dbReference type="EMBL" id="MBB5015901.1"/>
    </source>
</evidence>
<dbReference type="RefSeq" id="WP_183948578.1">
    <property type="nucleotide sequence ID" value="NZ_JACHHX010000012.1"/>
</dbReference>
<evidence type="ECO:0000256" key="3">
    <source>
        <dbReference type="ARBA" id="ARBA00048267"/>
    </source>
</evidence>
<evidence type="ECO:0000313" key="8">
    <source>
        <dbReference type="Proteomes" id="UP000519004"/>
    </source>
</evidence>
<evidence type="ECO:0000259" key="6">
    <source>
        <dbReference type="PROSITE" id="PS50122"/>
    </source>
</evidence>
<dbReference type="Gene3D" id="3.40.50.180">
    <property type="entry name" value="Methylesterase CheB, C-terminal domain"/>
    <property type="match status" value="1"/>
</dbReference>
<organism evidence="7 8">
    <name type="scientific">Rehaibacterium terrae</name>
    <dbReference type="NCBI Taxonomy" id="1341696"/>
    <lineage>
        <taxon>Bacteria</taxon>
        <taxon>Pseudomonadati</taxon>
        <taxon>Pseudomonadota</taxon>
        <taxon>Gammaproteobacteria</taxon>
        <taxon>Lysobacterales</taxon>
        <taxon>Lysobacteraceae</taxon>
        <taxon>Rehaibacterium</taxon>
    </lineage>
</organism>
<dbReference type="InterPro" id="IPR000673">
    <property type="entry name" value="Sig_transdc_resp-reg_Me-estase"/>
</dbReference>
<dbReference type="AlphaFoldDB" id="A0A7W8DEW1"/>
<keyword evidence="1" id="KW-0378">Hydrolase</keyword>
<dbReference type="EMBL" id="JACHHX010000012">
    <property type="protein sequence ID" value="MBB5015901.1"/>
    <property type="molecule type" value="Genomic_DNA"/>
</dbReference>
<feature type="domain" description="CheB-type methylesterase" evidence="6">
    <location>
        <begin position="370"/>
        <end position="518"/>
    </location>
</feature>